<sequence>MTRTIRRTLAKFFGFVIVFILDPLTFTGQRHWSSDRFAGGSTFLRLPESKLDEKTYSSHSKSLILTGKGSTGRRDLVPVGRARLH</sequence>
<reference evidence="2 3" key="1">
    <citation type="submission" date="2020-11" db="EMBL/GenBank/DDBJ databases">
        <authorList>
            <person name="Wallbank WR R."/>
            <person name="Pardo Diaz C."/>
            <person name="Kozak K."/>
            <person name="Martin S."/>
            <person name="Jiggins C."/>
            <person name="Moest M."/>
            <person name="Warren A I."/>
            <person name="Generalovic N T."/>
            <person name="Byers J.R.P. K."/>
            <person name="Montejo-Kovacevich G."/>
            <person name="Yen C E."/>
        </authorList>
    </citation>
    <scope>NUCLEOTIDE SEQUENCE [LARGE SCALE GENOMIC DNA]</scope>
</reference>
<protein>
    <submittedName>
        <fullName evidence="2">Uncharacterized protein</fullName>
    </submittedName>
</protein>
<keyword evidence="3" id="KW-1185">Reference proteome</keyword>
<evidence type="ECO:0000256" key="1">
    <source>
        <dbReference type="SAM" id="Phobius"/>
    </source>
</evidence>
<dbReference type="InParanoid" id="A0A7R8YU43"/>
<organism evidence="2 3">
    <name type="scientific">Hermetia illucens</name>
    <name type="common">Black soldier fly</name>
    <dbReference type="NCBI Taxonomy" id="343691"/>
    <lineage>
        <taxon>Eukaryota</taxon>
        <taxon>Metazoa</taxon>
        <taxon>Ecdysozoa</taxon>
        <taxon>Arthropoda</taxon>
        <taxon>Hexapoda</taxon>
        <taxon>Insecta</taxon>
        <taxon>Pterygota</taxon>
        <taxon>Neoptera</taxon>
        <taxon>Endopterygota</taxon>
        <taxon>Diptera</taxon>
        <taxon>Brachycera</taxon>
        <taxon>Stratiomyomorpha</taxon>
        <taxon>Stratiomyidae</taxon>
        <taxon>Hermetiinae</taxon>
        <taxon>Hermetia</taxon>
    </lineage>
</organism>
<keyword evidence="1" id="KW-0472">Membrane</keyword>
<dbReference type="Proteomes" id="UP000594454">
    <property type="component" value="Chromosome 2"/>
</dbReference>
<keyword evidence="1" id="KW-0812">Transmembrane</keyword>
<feature type="transmembrane region" description="Helical" evidence="1">
    <location>
        <begin position="12"/>
        <end position="32"/>
    </location>
</feature>
<name>A0A7R8YU43_HERIL</name>
<gene>
    <name evidence="2" type="ORF">HERILL_LOCUS5429</name>
</gene>
<proteinExistence type="predicted"/>
<keyword evidence="1" id="KW-1133">Transmembrane helix</keyword>
<accession>A0A7R8YU43</accession>
<evidence type="ECO:0000313" key="3">
    <source>
        <dbReference type="Proteomes" id="UP000594454"/>
    </source>
</evidence>
<dbReference type="AlphaFoldDB" id="A0A7R8YU43"/>
<evidence type="ECO:0000313" key="2">
    <source>
        <dbReference type="EMBL" id="CAD7082394.1"/>
    </source>
</evidence>
<dbReference type="EMBL" id="LR899010">
    <property type="protein sequence ID" value="CAD7082394.1"/>
    <property type="molecule type" value="Genomic_DNA"/>
</dbReference>